<organism evidence="2 3">
    <name type="scientific">Vallitalea longa</name>
    <dbReference type="NCBI Taxonomy" id="2936439"/>
    <lineage>
        <taxon>Bacteria</taxon>
        <taxon>Bacillati</taxon>
        <taxon>Bacillota</taxon>
        <taxon>Clostridia</taxon>
        <taxon>Lachnospirales</taxon>
        <taxon>Vallitaleaceae</taxon>
        <taxon>Vallitalea</taxon>
    </lineage>
</organism>
<dbReference type="Pfam" id="PF03370">
    <property type="entry name" value="CBM_21"/>
    <property type="match status" value="2"/>
</dbReference>
<dbReference type="InterPro" id="IPR050782">
    <property type="entry name" value="PP1_regulatory_subunit_3"/>
</dbReference>
<dbReference type="InterPro" id="IPR005036">
    <property type="entry name" value="CBM21_dom"/>
</dbReference>
<reference evidence="2" key="1">
    <citation type="submission" date="2022-06" db="EMBL/GenBank/DDBJ databases">
        <title>Vallitalea longa sp. nov., an anaerobic bacterium isolated from marine sediment.</title>
        <authorList>
            <person name="Hirano S."/>
            <person name="Terahara T."/>
            <person name="Mori K."/>
            <person name="Hamada M."/>
            <person name="Matsumoto R."/>
            <person name="Kobayashi T."/>
        </authorList>
    </citation>
    <scope>NUCLEOTIDE SEQUENCE</scope>
    <source>
        <strain evidence="2">SH18-1</strain>
    </source>
</reference>
<accession>A0A9W5YE87</accession>
<protein>
    <submittedName>
        <fullName evidence="2">Glycogen-binding regulatory subunit of S/T protein phosphatase I</fullName>
    </submittedName>
</protein>
<feature type="domain" description="CBM21" evidence="1">
    <location>
        <begin position="157"/>
        <end position="265"/>
    </location>
</feature>
<evidence type="ECO:0000313" key="3">
    <source>
        <dbReference type="Proteomes" id="UP001144256"/>
    </source>
</evidence>
<comment type="caution">
    <text evidence="2">The sequence shown here is derived from an EMBL/GenBank/DDBJ whole genome shotgun (WGS) entry which is preliminary data.</text>
</comment>
<dbReference type="RefSeq" id="WP_281817493.1">
    <property type="nucleotide sequence ID" value="NZ_BRLB01000012.1"/>
</dbReference>
<dbReference type="Proteomes" id="UP001144256">
    <property type="component" value="Unassembled WGS sequence"/>
</dbReference>
<proteinExistence type="predicted"/>
<gene>
    <name evidence="2" type="ORF">SH1V18_34000</name>
</gene>
<sequence length="269" mass="31431">MEKKFFRNLVTFIICFVFVLNISCFSISAKTTSVKSTNVQLYSAKILPTYGHIGNMVGYYATGKIYIKNLGTNKNVTVHYTYNGINWLDQPATYQKTLEDGSELWTFKTPEQPYVPIHQVKYNCKFAIKYDVNGNTYWDNNNGDNYFLQETTMIYNAPFVLSKSVVMLDKDIPTKHSLWGYIFLKDLAYDKKVIVRYTTDDWKTYHDLNAHYHWKYDNDIEIWSFDTYHDKSPFPENSSGEYAIGYTANGVTYWDNNFGDNYSFSPMPN</sequence>
<keyword evidence="3" id="KW-1185">Reference proteome</keyword>
<evidence type="ECO:0000259" key="1">
    <source>
        <dbReference type="PROSITE" id="PS51159"/>
    </source>
</evidence>
<dbReference type="AlphaFoldDB" id="A0A9W5YE87"/>
<dbReference type="GO" id="GO:0000164">
    <property type="term" value="C:protein phosphatase type 1 complex"/>
    <property type="evidence" value="ECO:0007669"/>
    <property type="project" value="TreeGrafter"/>
</dbReference>
<feature type="domain" description="CBM21" evidence="1">
    <location>
        <begin position="31"/>
        <end position="149"/>
    </location>
</feature>
<dbReference type="PROSITE" id="PS51159">
    <property type="entry name" value="CBM21"/>
    <property type="match status" value="2"/>
</dbReference>
<dbReference type="PANTHER" id="PTHR12307:SF36">
    <property type="entry name" value="GLYCOGEN-BINDING SUBUNIT 76A"/>
    <property type="match status" value="1"/>
</dbReference>
<dbReference type="InterPro" id="IPR038175">
    <property type="entry name" value="CBM21_dom_sf"/>
</dbReference>
<dbReference type="GO" id="GO:0008157">
    <property type="term" value="F:protein phosphatase 1 binding"/>
    <property type="evidence" value="ECO:0007669"/>
    <property type="project" value="TreeGrafter"/>
</dbReference>
<dbReference type="EMBL" id="BRLB01000012">
    <property type="protein sequence ID" value="GKX30920.1"/>
    <property type="molecule type" value="Genomic_DNA"/>
</dbReference>
<name>A0A9W5YE87_9FIRM</name>
<dbReference type="Gene3D" id="2.60.40.2440">
    <property type="entry name" value="Carbohydrate binding type-21 domain"/>
    <property type="match status" value="2"/>
</dbReference>
<dbReference type="PANTHER" id="PTHR12307">
    <property type="entry name" value="PROTEIN PHOSPHATASE 1 REGULATORY SUBUNIT"/>
    <property type="match status" value="1"/>
</dbReference>
<evidence type="ECO:0000313" key="2">
    <source>
        <dbReference type="EMBL" id="GKX30920.1"/>
    </source>
</evidence>